<evidence type="ECO:0000313" key="4">
    <source>
        <dbReference type="RefSeq" id="XP_052131643.1"/>
    </source>
</evidence>
<reference evidence="4" key="1">
    <citation type="submission" date="2025-08" db="UniProtKB">
        <authorList>
            <consortium name="RefSeq"/>
        </authorList>
    </citation>
    <scope>IDENTIFICATION</scope>
    <source>
        <tissue evidence="4">Whole organism</tissue>
    </source>
</reference>
<feature type="region of interest" description="Disordered" evidence="1">
    <location>
        <begin position="97"/>
        <end position="150"/>
    </location>
</feature>
<gene>
    <name evidence="4" type="primary">LOC127751712</name>
</gene>
<organism evidence="3 4">
    <name type="scientific">Frankliniella occidentalis</name>
    <name type="common">Western flower thrips</name>
    <name type="synonym">Euthrips occidentalis</name>
    <dbReference type="NCBI Taxonomy" id="133901"/>
    <lineage>
        <taxon>Eukaryota</taxon>
        <taxon>Metazoa</taxon>
        <taxon>Ecdysozoa</taxon>
        <taxon>Arthropoda</taxon>
        <taxon>Hexapoda</taxon>
        <taxon>Insecta</taxon>
        <taxon>Pterygota</taxon>
        <taxon>Neoptera</taxon>
        <taxon>Paraneoptera</taxon>
        <taxon>Thysanoptera</taxon>
        <taxon>Terebrantia</taxon>
        <taxon>Thripoidea</taxon>
        <taxon>Thripidae</taxon>
        <taxon>Frankliniella</taxon>
    </lineage>
</organism>
<sequence>MLIASYHAFKSLFDDDLHRSDEVYADISKKLKKFGCNASAEDCSKRMVFLAKKYKEIEDMRLLCSGTGDVTNWIYYDAMSQIFEKSRVMKPQKLLAAGTASVSKSRNDDDEEEEEDQNNDGSSCRGRKKKTKKKTNSYTSALPIQSYKERKLQQGNELRTILANLAENIIAQSKQ</sequence>
<feature type="compositionally biased region" description="Acidic residues" evidence="1">
    <location>
        <begin position="108"/>
        <end position="118"/>
    </location>
</feature>
<dbReference type="GeneID" id="127751712"/>
<dbReference type="Pfam" id="PF13837">
    <property type="entry name" value="Myb_DNA-bind_4"/>
    <property type="match status" value="1"/>
</dbReference>
<dbReference type="InterPro" id="IPR044822">
    <property type="entry name" value="Myb_DNA-bind_4"/>
</dbReference>
<dbReference type="PANTHER" id="PTHR47595:SF1">
    <property type="entry name" value="MYB_SANT-LIKE DNA-BINDING DOMAIN-CONTAINING PROTEIN"/>
    <property type="match status" value="1"/>
</dbReference>
<dbReference type="KEGG" id="foc:127751712"/>
<proteinExistence type="predicted"/>
<feature type="compositionally biased region" description="Basic residues" evidence="1">
    <location>
        <begin position="125"/>
        <end position="135"/>
    </location>
</feature>
<accession>A0A9C6X9Q5</accession>
<feature type="domain" description="Myb/SANT-like DNA-binding" evidence="2">
    <location>
        <begin position="2"/>
        <end position="82"/>
    </location>
</feature>
<dbReference type="RefSeq" id="XP_052131643.1">
    <property type="nucleotide sequence ID" value="XM_052275683.1"/>
</dbReference>
<evidence type="ECO:0000259" key="2">
    <source>
        <dbReference type="Pfam" id="PF13837"/>
    </source>
</evidence>
<evidence type="ECO:0000313" key="3">
    <source>
        <dbReference type="Proteomes" id="UP000504606"/>
    </source>
</evidence>
<dbReference type="AlphaFoldDB" id="A0A9C6X9Q5"/>
<name>A0A9C6X9Q5_FRAOC</name>
<keyword evidence="3" id="KW-1185">Reference proteome</keyword>
<dbReference type="Gene3D" id="1.10.10.60">
    <property type="entry name" value="Homeodomain-like"/>
    <property type="match status" value="1"/>
</dbReference>
<dbReference type="PANTHER" id="PTHR47595">
    <property type="entry name" value="HEAT SHOCK 70 KDA PROTEIN 14"/>
    <property type="match status" value="1"/>
</dbReference>
<dbReference type="Proteomes" id="UP000504606">
    <property type="component" value="Unplaced"/>
</dbReference>
<protein>
    <submittedName>
        <fullName evidence="4">Uncharacterized protein LOC127751712 isoform X1</fullName>
    </submittedName>
</protein>
<evidence type="ECO:0000256" key="1">
    <source>
        <dbReference type="SAM" id="MobiDB-lite"/>
    </source>
</evidence>